<gene>
    <name evidence="3" type="ORF">MNOR_LOCUS2301</name>
</gene>
<comment type="caution">
    <text evidence="3">The sequence shown here is derived from an EMBL/GenBank/DDBJ whole genome shotgun (WGS) entry which is preliminary data.</text>
</comment>
<dbReference type="GO" id="GO:0000724">
    <property type="term" value="P:double-strand break repair via homologous recombination"/>
    <property type="evidence" value="ECO:0007669"/>
    <property type="project" value="TreeGrafter"/>
</dbReference>
<dbReference type="Proteomes" id="UP001497623">
    <property type="component" value="Unassembled WGS sequence"/>
</dbReference>
<dbReference type="EMBL" id="CAXKWB010000690">
    <property type="protein sequence ID" value="CAL4061854.1"/>
    <property type="molecule type" value="Genomic_DNA"/>
</dbReference>
<feature type="non-terminal residue" evidence="3">
    <location>
        <position position="534"/>
    </location>
</feature>
<dbReference type="PANTHER" id="PTHR19862">
    <property type="entry name" value="WD REPEAT-CONTAINING PROTEIN 48"/>
    <property type="match status" value="1"/>
</dbReference>
<sequence length="534" mass="60310">MDISGAKMSKWVRKINDLTAKCEIFNKEIKNTNDQRSHSYIKSNSLLSAEVGSMPGSTSKYKPEWEEKIDISGAKMSKWVRKINDLTAKCEIFNKEIKGVLSASRSMRIKLYLEALKKTCQRVRSDCGGIGRLKTIGNISPIFNSSGFIMKTISCPVYELYVFICMESSIVLSAILPDVAWLCLPVNSILGTCWYFLNMQCFVDCYSEIDESHLEKKLGYLVLDSDCSLFFHALVNKWDILSNKCAVLNRVISSLVLPWVGWKATKTEDLGKVDFEQEKEKKNKPIFVPSWFTVDLKTGMLSIHLAEKRDEVDCLSAWVSAKEADFPTQDGLDLKINYGELLLKALFEHWPRTYLHEEGDSGPGNQYFSIPPHTPVIISEVQGRTLYRLLCGDAGGDTEGVLLNETVPPWVLDIVVDKTTPKPKNKVYFFLLPHASSGIKREKKDRLSANDFIQIRKVQEHVYEKVLGGGSDAGSTTNNNANDDKAETASIAEERVQLLCNDTILDPNMDLRTVQHFIWGNTSQDLVLFYRPIK</sequence>
<keyword evidence="4" id="KW-1185">Reference proteome</keyword>
<accession>A0AAV2PMH7</accession>
<organism evidence="3 4">
    <name type="scientific">Meganyctiphanes norvegica</name>
    <name type="common">Northern krill</name>
    <name type="synonym">Thysanopoda norvegica</name>
    <dbReference type="NCBI Taxonomy" id="48144"/>
    <lineage>
        <taxon>Eukaryota</taxon>
        <taxon>Metazoa</taxon>
        <taxon>Ecdysozoa</taxon>
        <taxon>Arthropoda</taxon>
        <taxon>Crustacea</taxon>
        <taxon>Multicrustacea</taxon>
        <taxon>Malacostraca</taxon>
        <taxon>Eumalacostraca</taxon>
        <taxon>Eucarida</taxon>
        <taxon>Euphausiacea</taxon>
        <taxon>Euphausiidae</taxon>
        <taxon>Meganyctiphanes</taxon>
    </lineage>
</organism>
<protein>
    <submittedName>
        <fullName evidence="3">Uncharacterized protein</fullName>
    </submittedName>
</protein>
<dbReference type="Pfam" id="PF11816">
    <property type="entry name" value="DUF3337"/>
    <property type="match status" value="1"/>
</dbReference>
<name>A0AAV2PMH7_MEGNR</name>
<dbReference type="PANTHER" id="PTHR19862:SF14">
    <property type="entry name" value="WD REPEAT-CONTAINING PROTEIN 48"/>
    <property type="match status" value="1"/>
</dbReference>
<evidence type="ECO:0000313" key="4">
    <source>
        <dbReference type="Proteomes" id="UP001497623"/>
    </source>
</evidence>
<dbReference type="CDD" id="cd17041">
    <property type="entry name" value="Ubl_WDR48"/>
    <property type="match status" value="1"/>
</dbReference>
<keyword evidence="1" id="KW-0853">WD repeat</keyword>
<dbReference type="GO" id="GO:0043130">
    <property type="term" value="F:ubiquitin binding"/>
    <property type="evidence" value="ECO:0007669"/>
    <property type="project" value="TreeGrafter"/>
</dbReference>
<evidence type="ECO:0000256" key="2">
    <source>
        <dbReference type="ARBA" id="ARBA00022737"/>
    </source>
</evidence>
<proteinExistence type="predicted"/>
<keyword evidence="2" id="KW-0677">Repeat</keyword>
<reference evidence="3 4" key="1">
    <citation type="submission" date="2024-05" db="EMBL/GenBank/DDBJ databases">
        <authorList>
            <person name="Wallberg A."/>
        </authorList>
    </citation>
    <scope>NUCLEOTIDE SEQUENCE [LARGE SCALE GENOMIC DNA]</scope>
</reference>
<dbReference type="AlphaFoldDB" id="A0AAV2PMH7"/>
<dbReference type="InterPro" id="IPR021772">
    <property type="entry name" value="WDR48/Bun107"/>
</dbReference>
<evidence type="ECO:0000256" key="1">
    <source>
        <dbReference type="ARBA" id="ARBA00022574"/>
    </source>
</evidence>
<evidence type="ECO:0000313" key="3">
    <source>
        <dbReference type="EMBL" id="CAL4061854.1"/>
    </source>
</evidence>
<dbReference type="InterPro" id="IPR051246">
    <property type="entry name" value="WDR48"/>
</dbReference>